<feature type="transmembrane region" description="Helical" evidence="4">
    <location>
        <begin position="1223"/>
        <end position="1244"/>
    </location>
</feature>
<evidence type="ECO:0000256" key="4">
    <source>
        <dbReference type="SAM" id="Phobius"/>
    </source>
</evidence>
<dbReference type="GO" id="GO:0048257">
    <property type="term" value="F:3'-flap endonuclease activity"/>
    <property type="evidence" value="ECO:0007669"/>
    <property type="project" value="TreeGrafter"/>
</dbReference>
<dbReference type="PROSITE" id="PS50800">
    <property type="entry name" value="SAP"/>
    <property type="match status" value="1"/>
</dbReference>
<keyword evidence="4" id="KW-0472">Membrane</keyword>
<feature type="transmembrane region" description="Helical" evidence="4">
    <location>
        <begin position="1130"/>
        <end position="1153"/>
    </location>
</feature>
<keyword evidence="2" id="KW-0539">Nucleus</keyword>
<dbReference type="Pfam" id="PF07690">
    <property type="entry name" value="MFS_1"/>
    <property type="match status" value="1"/>
</dbReference>
<dbReference type="Pfam" id="PF02732">
    <property type="entry name" value="ERCC4"/>
    <property type="match status" value="1"/>
</dbReference>
<dbReference type="KEGG" id="aaf:AURANDRAFT_71645"/>
<dbReference type="EMBL" id="GL833128">
    <property type="protein sequence ID" value="EGB08362.1"/>
    <property type="molecule type" value="Genomic_DNA"/>
</dbReference>
<feature type="compositionally biased region" description="Low complexity" evidence="3">
    <location>
        <begin position="663"/>
        <end position="672"/>
    </location>
</feature>
<sequence length="2195" mass="232369">MSQHVDRRDQFVRALWRHADTLRSAEHQAAARTSAVTALVRIGVHPEPLRSVAQARRVKSVGDRLEAALEAAGGPTATEPGKYACAAVALLAALLRLEATTSPAPLRALVDEANGLLERGRRFGSLEAMAAGACGAWAQMTPLEGALKYVKRRSRVNLEGGCAFELTAAGRAAAAVLARDRRGTGGDAVGALRSWCPSGAPSPDDVVVLVDEREGGGDAHHLPTIATFLKDEGVAYETRRLPTGFGDYAVARRRADLAGDRVDGVYPMLLERKSAVDVADSLRDGRWAKQHDAMRRTADRFPGGAALVYVVEGDPARHVHTACGCGCLGVGSCGNPNLAAVAAAVDARERSGVEIARTRDVRATARLVAERYRAARAGFFDDAPALPASPPTTPGKRKPGATPASPPKREKPTTGPSAAAVAAWTARDPAALGKLTGPQLKLLCEAVGEATSGAKRELVARLLLPPMPKVLVDRKARKLYVPRDRSCPMALLCALDAAARTGAGPLSKDDWMARAERCGVASVSLYEKSGPMQYDGWSSCNGQLCSGQPSLVAKVNPGARYELGRLATAECASGRDVAAALHAKAHARGWCACASAPPAGDAAAAPVALGAAAARGGRGSIAAFLSPPRPGRAPSPPRSPPRRPPAAAAPPPTPPTVTKQRTAAARRASLLADLDDDDEDLFGFDSRKPAAASPRPPKPPPASPRPPPRTPAPPATPAPPDSSVMDLTSARPASDTPESSVMDLTSPPAPPSARSDASDDVMDLTFSPDNSQQEPPPRRGSLIDLTAPARAPGRPGARRPGTRAEIRAEMAAEVEREALAAGGDGERERQSMALAATGVSMAPAESTAAASARTVSFGGLPPPPDDGVRERHSWRLGPKGSASVSMPALHSVGSSNADTLLSSSTTGSIRRRSKRDDDDGGAAGEPERRTIFFQRIPHQRTGAPDEEQQRSPSSTLLYAQDLLVAALDAPRLATWIMASSGLWRFMGEWKRYAPVYEAFFLAGFGACGLACLGNAFLAATPYHTLPMSLLTAYVHVPAVHGFRFWRRTLNDVRSSGLVNSLVAHESSVVGAAVKNIGIGLRCTVVGQACFVVVVLAAYALPATPLGDFGATAPRTGASGVDVAAVRAHGLLMWVFITMVMCAITGQYALFALYSYLHTIDVALAGERVIAKMHRPLRHARPAHVSRGGAYARYDLDELLEDVAATCGATQASLTRSSDAWSSILIHFLLVAFAQTFVVLNHVTLHTVGELKHTPYGYCYYFQDAFFVGSAGLVIFSTVVFAASVTSKCREVRGEAKRIAYANDAHVHAAALSQVLEDHLVGIRAAKESEIPNFKGSYLGRFPLVGMSCFGHPVDQQKVAMILFAYTMLVLNSVIAILARRYNEPAVAADGAEDAADGAEAAASDASAALPDDAAGVDMFGNPVSESSELLGDAAAADFEAFEAFPDDAPLPPGFEEPAETLAAAAAFQEDVAGPAEATYREADFVGSEWKIGVLWRDKEKIDVTWVRCKEDGNSEWGWGASGKWRLEDGSFLTFTRDFPLGWNGKRLFSARVGADGNFVEGVVRGWKPFESATIMGQWQAIRLGVEGRGAAPWFEDEEGELKWPITMAATFAPDTMAFVVCLVVIVVDRMGSKFTEPAQFPYSQELGISLPRLSLILAAREVCNLVSNLWMPRAADRGGRKATVLVSIAGSFAAYAIQACAAYAADGFATFLVGKIVAGLFGGTLGLCIAYILELSIPDMALAKKRVSTAMACNMVVPMTMAPIGGAVARFGLNLPFFISAGVAALGFVFCARFMKEVAELGDTDAKDDDDEDGPLVGAPVEKDDVKFEDLENPYKDPVLLLQACCFVPIFVVVISLMLMYSILVSRRCFGLEEDSDEKTREAVAEAAGLIAIPSSTSMILSMTMGYLIVSKRFGDFFCVVVGGGVGGFSWAMHGFCRRLYQVALCGCGFGGGMGLLVGCAMNMSNGYVTLKYPRQIATAKSVAQQGKNLGSIASAPLVVFLVERDRTAAWVLTGLGLWVAAAGLATNLTVMNRAVAAMEAAKLEAKTPPPTATEAQMTLAREKTNALDFDAYVASLGDELRTIFTDGGYDVPLRWNGGAQRWVKRVLRRALPPLRPWADDDGGAAFIEDLTSLLEAHGEARAIERIRARHAAFRDAGRASLDDWIFAGASAYASGTYASASPDRPLNDPTGAPH</sequence>
<dbReference type="Gene3D" id="1.20.1250.20">
    <property type="entry name" value="MFS general substrate transporter like domains"/>
    <property type="match status" value="1"/>
</dbReference>
<feature type="transmembrane region" description="Helical" evidence="4">
    <location>
        <begin position="1716"/>
        <end position="1737"/>
    </location>
</feature>
<dbReference type="InParanoid" id="F0Y9C6"/>
<dbReference type="Gene3D" id="3.40.50.10130">
    <property type="match status" value="1"/>
</dbReference>
<evidence type="ECO:0000313" key="7">
    <source>
        <dbReference type="Proteomes" id="UP000002729"/>
    </source>
</evidence>
<dbReference type="GeneID" id="20228320"/>
<evidence type="ECO:0000256" key="3">
    <source>
        <dbReference type="SAM" id="MobiDB-lite"/>
    </source>
</evidence>
<dbReference type="GO" id="GO:0031573">
    <property type="term" value="P:mitotic intra-S DNA damage checkpoint signaling"/>
    <property type="evidence" value="ECO:0007669"/>
    <property type="project" value="TreeGrafter"/>
</dbReference>
<feature type="transmembrane region" description="Helical" evidence="4">
    <location>
        <begin position="2009"/>
        <end position="2031"/>
    </location>
</feature>
<feature type="compositionally biased region" description="Pro residues" evidence="3">
    <location>
        <begin position="694"/>
        <end position="720"/>
    </location>
</feature>
<evidence type="ECO:0000256" key="2">
    <source>
        <dbReference type="RuleBase" id="RU369042"/>
    </source>
</evidence>
<dbReference type="GO" id="GO:0022857">
    <property type="term" value="F:transmembrane transporter activity"/>
    <property type="evidence" value="ECO:0007669"/>
    <property type="project" value="InterPro"/>
</dbReference>
<dbReference type="InterPro" id="IPR006166">
    <property type="entry name" value="ERCC4_domain"/>
</dbReference>
<keyword evidence="2" id="KW-0460">Magnesium</keyword>
<feature type="transmembrane region" description="Helical" evidence="4">
    <location>
        <begin position="1603"/>
        <end position="1627"/>
    </location>
</feature>
<feature type="region of interest" description="Disordered" evidence="3">
    <location>
        <begin position="621"/>
        <end position="805"/>
    </location>
</feature>
<dbReference type="InterPro" id="IPR011701">
    <property type="entry name" value="MFS"/>
</dbReference>
<dbReference type="InterPro" id="IPR033309">
    <property type="entry name" value="Mus81"/>
</dbReference>
<keyword evidence="2" id="KW-0233">DNA recombination</keyword>
<dbReference type="RefSeq" id="XP_009037082.1">
    <property type="nucleotide sequence ID" value="XM_009038834.1"/>
</dbReference>
<dbReference type="SUPFAM" id="SSF103473">
    <property type="entry name" value="MFS general substrate transporter"/>
    <property type="match status" value="1"/>
</dbReference>
<feature type="compositionally biased region" description="Acidic residues" evidence="3">
    <location>
        <begin position="673"/>
        <end position="682"/>
    </location>
</feature>
<feature type="transmembrane region" description="Helical" evidence="4">
    <location>
        <begin position="1775"/>
        <end position="1795"/>
    </location>
</feature>
<feature type="compositionally biased region" description="Low complexity" evidence="3">
    <location>
        <begin position="840"/>
        <end position="852"/>
    </location>
</feature>
<evidence type="ECO:0000259" key="5">
    <source>
        <dbReference type="PROSITE" id="PS50800"/>
    </source>
</evidence>
<evidence type="ECO:0000313" key="6">
    <source>
        <dbReference type="EMBL" id="EGB08362.1"/>
    </source>
</evidence>
<feature type="transmembrane region" description="Helical" evidence="4">
    <location>
        <begin position="1839"/>
        <end position="1864"/>
    </location>
</feature>
<comment type="function">
    <text evidence="2">Interacts with EME1 to form a DNA structure-specific endonuclease with substrate preference for branched DNA structures with a 5'-end at the branch nick. Typical substrates include 3'-flap structures, D-loops, replication forks and nicked Holliday junctions. May be required in mitosis for the processing of stalled or collapsed replication fork intermediates. May be required in meiosis for the repair of meiosis-specific double strand breaks subsequent to single-end invasion (SEI).</text>
</comment>
<dbReference type="PANTHER" id="PTHR13451">
    <property type="entry name" value="CLASS II CROSSOVER JUNCTION ENDONUCLEASE MUS81"/>
    <property type="match status" value="1"/>
</dbReference>
<keyword evidence="2" id="KW-0227">DNA damage</keyword>
<feature type="compositionally biased region" description="Low complexity" evidence="3">
    <location>
        <begin position="786"/>
        <end position="795"/>
    </location>
</feature>
<protein>
    <recommendedName>
        <fullName evidence="2">Crossover junction endonuclease MUS81</fullName>
        <ecNumber evidence="2">3.1.22.-</ecNumber>
    </recommendedName>
</protein>
<keyword evidence="2" id="KW-0234">DNA repair</keyword>
<feature type="domain" description="SAP" evidence="5">
    <location>
        <begin position="432"/>
        <end position="466"/>
    </location>
</feature>
<dbReference type="InterPro" id="IPR036259">
    <property type="entry name" value="MFS_trans_sf"/>
</dbReference>
<dbReference type="PANTHER" id="PTHR13451:SF0">
    <property type="entry name" value="CROSSOVER JUNCTION ENDONUCLEASE MUS81"/>
    <property type="match status" value="1"/>
</dbReference>
<comment type="subcellular location">
    <subcellularLocation>
        <location evidence="2">Nucleus</location>
    </subcellularLocation>
</comment>
<dbReference type="GO" id="GO:0046872">
    <property type="term" value="F:metal ion binding"/>
    <property type="evidence" value="ECO:0007669"/>
    <property type="project" value="UniProtKB-UniRule"/>
</dbReference>
<keyword evidence="2" id="KW-0540">Nuclease</keyword>
<feature type="compositionally biased region" description="Pro residues" evidence="3">
    <location>
        <begin position="627"/>
        <end position="655"/>
    </location>
</feature>
<keyword evidence="2" id="KW-0255">Endonuclease</keyword>
<comment type="similarity">
    <text evidence="2">Belongs to the XPF family.</text>
</comment>
<dbReference type="GO" id="GO:0005634">
    <property type="term" value="C:nucleus"/>
    <property type="evidence" value="ECO:0007669"/>
    <property type="project" value="UniProtKB-SubCell"/>
</dbReference>
<dbReference type="GO" id="GO:0008821">
    <property type="term" value="F:crossover junction DNA endonuclease activity"/>
    <property type="evidence" value="ECO:0007669"/>
    <property type="project" value="UniProtKB-UniRule"/>
</dbReference>
<evidence type="ECO:0000256" key="1">
    <source>
        <dbReference type="ARBA" id="ARBA00022801"/>
    </source>
</evidence>
<dbReference type="Proteomes" id="UP000002729">
    <property type="component" value="Unassembled WGS sequence"/>
</dbReference>
<feature type="transmembrane region" description="Helical" evidence="4">
    <location>
        <begin position="1884"/>
        <end position="1910"/>
    </location>
</feature>
<reference evidence="6 7" key="1">
    <citation type="journal article" date="2011" name="Proc. Natl. Acad. Sci. U.S.A.">
        <title>Niche of harmful alga Aureococcus anophagefferens revealed through ecogenomics.</title>
        <authorList>
            <person name="Gobler C.J."/>
            <person name="Berry D.L."/>
            <person name="Dyhrman S.T."/>
            <person name="Wilhelm S.W."/>
            <person name="Salamov A."/>
            <person name="Lobanov A.V."/>
            <person name="Zhang Y."/>
            <person name="Collier J.L."/>
            <person name="Wurch L.L."/>
            <person name="Kustka A.B."/>
            <person name="Dill B.D."/>
            <person name="Shah M."/>
            <person name="VerBerkmoes N.C."/>
            <person name="Kuo A."/>
            <person name="Terry A."/>
            <person name="Pangilinan J."/>
            <person name="Lindquist E.A."/>
            <person name="Lucas S."/>
            <person name="Paulsen I.T."/>
            <person name="Hattenrath-Lehmann T.K."/>
            <person name="Talmage S.C."/>
            <person name="Walker E.A."/>
            <person name="Koch F."/>
            <person name="Burson A.M."/>
            <person name="Marcoval M.A."/>
            <person name="Tang Y.Z."/>
            <person name="Lecleir G.R."/>
            <person name="Coyne K.J."/>
            <person name="Berg G.M."/>
            <person name="Bertrand E.M."/>
            <person name="Saito M.A."/>
            <person name="Gladyshev V.N."/>
            <person name="Grigoriev I.V."/>
        </authorList>
    </citation>
    <scope>NUCLEOTIDE SEQUENCE [LARGE SCALE GENOMIC DNA]</scope>
    <source>
        <strain evidence="7">CCMP 1984</strain>
    </source>
</reference>
<comment type="subunit">
    <text evidence="2">Interacts with EME1.</text>
</comment>
<name>F0Y9C6_AURAN</name>
<keyword evidence="7" id="KW-1185">Reference proteome</keyword>
<dbReference type="GO" id="GO:0000712">
    <property type="term" value="P:resolution of meiotic recombination intermediates"/>
    <property type="evidence" value="ECO:0007669"/>
    <property type="project" value="TreeGrafter"/>
</dbReference>
<feature type="compositionally biased region" description="Low complexity" evidence="3">
    <location>
        <begin position="899"/>
        <end position="908"/>
    </location>
</feature>
<accession>F0Y9C6</accession>
<dbReference type="SMART" id="SM00891">
    <property type="entry name" value="ERCC4"/>
    <property type="match status" value="1"/>
</dbReference>
<dbReference type="EC" id="3.1.22.-" evidence="2"/>
<keyword evidence="4" id="KW-1133">Transmembrane helix</keyword>
<dbReference type="GO" id="GO:0000727">
    <property type="term" value="P:double-strand break repair via break-induced replication"/>
    <property type="evidence" value="ECO:0007669"/>
    <property type="project" value="UniProtKB-UniRule"/>
</dbReference>
<dbReference type="SUPFAM" id="SSF52980">
    <property type="entry name" value="Restriction endonuclease-like"/>
    <property type="match status" value="1"/>
</dbReference>
<feature type="transmembrane region" description="Helical" evidence="4">
    <location>
        <begin position="995"/>
        <end position="1019"/>
    </location>
</feature>
<feature type="region of interest" description="Disordered" evidence="3">
    <location>
        <begin position="383"/>
        <end position="419"/>
    </location>
</feature>
<keyword evidence="4" id="KW-0812">Transmembrane</keyword>
<keyword evidence="1 2" id="KW-0378">Hydrolase</keyword>
<dbReference type="eggNOG" id="ENOG502SC0X">
    <property type="taxonomic scope" value="Eukaryota"/>
</dbReference>
<feature type="transmembrane region" description="Helical" evidence="4">
    <location>
        <begin position="1264"/>
        <end position="1284"/>
    </location>
</feature>
<dbReference type="OrthoDB" id="420095at2759"/>
<dbReference type="InterPro" id="IPR011335">
    <property type="entry name" value="Restrct_endonuc-II-like"/>
</dbReference>
<comment type="cofactor">
    <cofactor evidence="2">
        <name>Mg(2+)</name>
        <dbReference type="ChEBI" id="CHEBI:18420"/>
    </cofactor>
</comment>
<organism evidence="7">
    <name type="scientific">Aureococcus anophagefferens</name>
    <name type="common">Harmful bloom alga</name>
    <dbReference type="NCBI Taxonomy" id="44056"/>
    <lineage>
        <taxon>Eukaryota</taxon>
        <taxon>Sar</taxon>
        <taxon>Stramenopiles</taxon>
        <taxon>Ochrophyta</taxon>
        <taxon>Pelagophyceae</taxon>
        <taxon>Pelagomonadales</taxon>
        <taxon>Pelagomonadaceae</taxon>
        <taxon>Aureococcus</taxon>
    </lineage>
</organism>
<feature type="transmembrane region" description="Helical" evidence="4">
    <location>
        <begin position="1917"/>
        <end position="1934"/>
    </location>
</feature>
<feature type="transmembrane region" description="Helical" evidence="4">
    <location>
        <begin position="1940"/>
        <end position="1962"/>
    </location>
</feature>
<feature type="region of interest" description="Disordered" evidence="3">
    <location>
        <begin position="837"/>
        <end position="952"/>
    </location>
</feature>
<dbReference type="GO" id="GO:0048476">
    <property type="term" value="C:Holliday junction resolvase complex"/>
    <property type="evidence" value="ECO:0007669"/>
    <property type="project" value="UniProtKB-UniRule"/>
</dbReference>
<gene>
    <name evidence="6" type="ORF">AURANDRAFT_71645</name>
</gene>
<dbReference type="GO" id="GO:0006308">
    <property type="term" value="P:DNA catabolic process"/>
    <property type="evidence" value="ECO:0007669"/>
    <property type="project" value="UniProtKB-UniRule"/>
</dbReference>
<keyword evidence="2" id="KW-0479">Metal-binding</keyword>
<feature type="transmembrane region" description="Helical" evidence="4">
    <location>
        <begin position="1358"/>
        <end position="1378"/>
    </location>
</feature>
<dbReference type="GO" id="GO:0003677">
    <property type="term" value="F:DNA binding"/>
    <property type="evidence" value="ECO:0007669"/>
    <property type="project" value="UniProtKB-UniRule"/>
</dbReference>
<proteinExistence type="inferred from homology"/>
<feature type="transmembrane region" description="Helical" evidence="4">
    <location>
        <begin position="1078"/>
        <end position="1100"/>
    </location>
</feature>
<feature type="transmembrane region" description="Helical" evidence="4">
    <location>
        <begin position="1682"/>
        <end position="1704"/>
    </location>
</feature>
<dbReference type="InterPro" id="IPR003034">
    <property type="entry name" value="SAP_dom"/>
</dbReference>